<accession>A0AAX6EZF3</accession>
<reference evidence="1" key="2">
    <citation type="submission" date="2023-04" db="EMBL/GenBank/DDBJ databases">
        <authorList>
            <person name="Bruccoleri R.E."/>
            <person name="Oakeley E.J."/>
            <person name="Faust A.-M."/>
            <person name="Dessus-Babus S."/>
            <person name="Altorfer M."/>
            <person name="Burckhardt D."/>
            <person name="Oertli M."/>
            <person name="Naumann U."/>
            <person name="Petersen F."/>
            <person name="Wong J."/>
        </authorList>
    </citation>
    <scope>NUCLEOTIDE SEQUENCE</scope>
    <source>
        <strain evidence="1">GSM-AAB239-AS_SAM_17_03QT</strain>
        <tissue evidence="1">Leaf</tissue>
    </source>
</reference>
<dbReference type="Proteomes" id="UP001140949">
    <property type="component" value="Unassembled WGS sequence"/>
</dbReference>
<gene>
    <name evidence="1" type="ORF">M6B38_160685</name>
</gene>
<evidence type="ECO:0000313" key="1">
    <source>
        <dbReference type="EMBL" id="KAJ6809434.1"/>
    </source>
</evidence>
<protein>
    <submittedName>
        <fullName evidence="1">Uncharacterized protein</fullName>
    </submittedName>
</protein>
<organism evidence="1 2">
    <name type="scientific">Iris pallida</name>
    <name type="common">Sweet iris</name>
    <dbReference type="NCBI Taxonomy" id="29817"/>
    <lineage>
        <taxon>Eukaryota</taxon>
        <taxon>Viridiplantae</taxon>
        <taxon>Streptophyta</taxon>
        <taxon>Embryophyta</taxon>
        <taxon>Tracheophyta</taxon>
        <taxon>Spermatophyta</taxon>
        <taxon>Magnoliopsida</taxon>
        <taxon>Liliopsida</taxon>
        <taxon>Asparagales</taxon>
        <taxon>Iridaceae</taxon>
        <taxon>Iridoideae</taxon>
        <taxon>Irideae</taxon>
        <taxon>Iris</taxon>
    </lineage>
</organism>
<name>A0AAX6EZF3_IRIPA</name>
<dbReference type="AlphaFoldDB" id="A0AAX6EZF3"/>
<evidence type="ECO:0000313" key="2">
    <source>
        <dbReference type="Proteomes" id="UP001140949"/>
    </source>
</evidence>
<comment type="caution">
    <text evidence="1">The sequence shown here is derived from an EMBL/GenBank/DDBJ whole genome shotgun (WGS) entry which is preliminary data.</text>
</comment>
<sequence length="80" mass="9395">MRFGYWHSHRKVDGKLKEVRWKFLLYTQHCISDVFFFSSVKKGRGNQVPNCIDSKSSKVVNIFKLTCLKCKCVHFSTAHL</sequence>
<keyword evidence="2" id="KW-1185">Reference proteome</keyword>
<reference evidence="1" key="1">
    <citation type="journal article" date="2023" name="GigaByte">
        <title>Genome assembly of the bearded iris, Iris pallida Lam.</title>
        <authorList>
            <person name="Bruccoleri R.E."/>
            <person name="Oakeley E.J."/>
            <person name="Faust A.M.E."/>
            <person name="Altorfer M."/>
            <person name="Dessus-Babus S."/>
            <person name="Burckhardt D."/>
            <person name="Oertli M."/>
            <person name="Naumann U."/>
            <person name="Petersen F."/>
            <person name="Wong J."/>
        </authorList>
    </citation>
    <scope>NUCLEOTIDE SEQUENCE</scope>
    <source>
        <strain evidence="1">GSM-AAB239-AS_SAM_17_03QT</strain>
    </source>
</reference>
<proteinExistence type="predicted"/>
<dbReference type="EMBL" id="JANAVB010033017">
    <property type="protein sequence ID" value="KAJ6809434.1"/>
    <property type="molecule type" value="Genomic_DNA"/>
</dbReference>